<reference evidence="4" key="2">
    <citation type="journal article" date="2018" name="BMC Genomics">
        <title>Genomic insights into host adaptation between the wheat stripe rust pathogen (Puccinia striiformis f. sp. tritici) and the barley stripe rust pathogen (Puccinia striiformis f. sp. hordei).</title>
        <authorList>
            <person name="Xia C."/>
            <person name="Wang M."/>
            <person name="Yin C."/>
            <person name="Cornejo O.E."/>
            <person name="Hulbert S.H."/>
            <person name="Chen X."/>
        </authorList>
    </citation>
    <scope>NUCLEOTIDE SEQUENCE [LARGE SCALE GENOMIC DNA]</scope>
    <source>
        <strain evidence="4">93TX-2</strain>
    </source>
</reference>
<comment type="caution">
    <text evidence="3">The sequence shown here is derived from an EMBL/GenBank/DDBJ whole genome shotgun (WGS) entry which is preliminary data.</text>
</comment>
<keyword evidence="2" id="KW-0472">Membrane</keyword>
<dbReference type="Proteomes" id="UP000238274">
    <property type="component" value="Unassembled WGS sequence"/>
</dbReference>
<evidence type="ECO:0000256" key="1">
    <source>
        <dbReference type="SAM" id="MobiDB-lite"/>
    </source>
</evidence>
<keyword evidence="2" id="KW-0812">Transmembrane</keyword>
<dbReference type="AlphaFoldDB" id="A0A2S4UMD4"/>
<keyword evidence="2" id="KW-1133">Transmembrane helix</keyword>
<sequence>MGLFGPTSGNDWDGSTDRPNKGASNFYPTTVSLIPAIMLMSPGLLMNGLVISLSPSDGSYSLVVFSITGELSVGQELLGVKK</sequence>
<organism evidence="3 4">
    <name type="scientific">Puccinia striiformis</name>
    <dbReference type="NCBI Taxonomy" id="27350"/>
    <lineage>
        <taxon>Eukaryota</taxon>
        <taxon>Fungi</taxon>
        <taxon>Dikarya</taxon>
        <taxon>Basidiomycota</taxon>
        <taxon>Pucciniomycotina</taxon>
        <taxon>Pucciniomycetes</taxon>
        <taxon>Pucciniales</taxon>
        <taxon>Pucciniaceae</taxon>
        <taxon>Puccinia</taxon>
    </lineage>
</organism>
<name>A0A2S4UMD4_9BASI</name>
<gene>
    <name evidence="3" type="ORF">PSHT_14006</name>
</gene>
<dbReference type="VEuPathDB" id="FungiDB:PSHT_14006"/>
<feature type="transmembrane region" description="Helical" evidence="2">
    <location>
        <begin position="33"/>
        <end position="53"/>
    </location>
</feature>
<feature type="region of interest" description="Disordered" evidence="1">
    <location>
        <begin position="1"/>
        <end position="26"/>
    </location>
</feature>
<proteinExistence type="predicted"/>
<reference evidence="3 4" key="1">
    <citation type="submission" date="2017-12" db="EMBL/GenBank/DDBJ databases">
        <title>Gene loss provides genomic basis for host adaptation in cereal stripe rust fungi.</title>
        <authorList>
            <person name="Xia C."/>
        </authorList>
    </citation>
    <scope>NUCLEOTIDE SEQUENCE [LARGE SCALE GENOMIC DNA]</scope>
    <source>
        <strain evidence="3 4">93TX-2</strain>
    </source>
</reference>
<protein>
    <submittedName>
        <fullName evidence="3">Uncharacterized protein</fullName>
    </submittedName>
</protein>
<dbReference type="EMBL" id="PKSM01000298">
    <property type="protein sequence ID" value="POV98482.1"/>
    <property type="molecule type" value="Genomic_DNA"/>
</dbReference>
<evidence type="ECO:0000313" key="4">
    <source>
        <dbReference type="Proteomes" id="UP000238274"/>
    </source>
</evidence>
<keyword evidence="4" id="KW-1185">Reference proteome</keyword>
<accession>A0A2S4UMD4</accession>
<evidence type="ECO:0000256" key="2">
    <source>
        <dbReference type="SAM" id="Phobius"/>
    </source>
</evidence>
<reference evidence="4" key="3">
    <citation type="journal article" date="2018" name="Mol. Plant Microbe Interact.">
        <title>Genome sequence resources for the wheat stripe rust pathogen (Puccinia striiformis f. sp. tritici) and the barley stripe rust pathogen (Puccinia striiformis f. sp. hordei).</title>
        <authorList>
            <person name="Xia C."/>
            <person name="Wang M."/>
            <person name="Yin C."/>
            <person name="Cornejo O.E."/>
            <person name="Hulbert S.H."/>
            <person name="Chen X."/>
        </authorList>
    </citation>
    <scope>NUCLEOTIDE SEQUENCE [LARGE SCALE GENOMIC DNA]</scope>
    <source>
        <strain evidence="4">93TX-2</strain>
    </source>
</reference>
<evidence type="ECO:0000313" key="3">
    <source>
        <dbReference type="EMBL" id="POV98482.1"/>
    </source>
</evidence>